<dbReference type="SUPFAM" id="SSF57667">
    <property type="entry name" value="beta-beta-alpha zinc fingers"/>
    <property type="match status" value="2"/>
</dbReference>
<comment type="caution">
    <text evidence="10">The sequence shown here is derived from an EMBL/GenBank/DDBJ whole genome shotgun (WGS) entry which is preliminary data.</text>
</comment>
<feature type="compositionally biased region" description="Polar residues" evidence="8">
    <location>
        <begin position="587"/>
        <end position="601"/>
    </location>
</feature>
<evidence type="ECO:0000256" key="8">
    <source>
        <dbReference type="SAM" id="MobiDB-lite"/>
    </source>
</evidence>
<dbReference type="PANTHER" id="PTHR16515">
    <property type="entry name" value="PR DOMAIN ZINC FINGER PROTEIN"/>
    <property type="match status" value="1"/>
</dbReference>
<dbReference type="PROSITE" id="PS50157">
    <property type="entry name" value="ZINC_FINGER_C2H2_2"/>
    <property type="match status" value="2"/>
</dbReference>
<keyword evidence="4 7" id="KW-0863">Zinc-finger</keyword>
<feature type="region of interest" description="Disordered" evidence="8">
    <location>
        <begin position="768"/>
        <end position="800"/>
    </location>
</feature>
<accession>A0AAJ0M1Z0</accession>
<feature type="compositionally biased region" description="Low complexity" evidence="8">
    <location>
        <begin position="768"/>
        <end position="796"/>
    </location>
</feature>
<gene>
    <name evidence="10" type="ORF">B0T15DRAFT_217092</name>
</gene>
<feature type="region of interest" description="Disordered" evidence="8">
    <location>
        <begin position="552"/>
        <end position="601"/>
    </location>
</feature>
<dbReference type="FunFam" id="3.30.160.60:FF:002343">
    <property type="entry name" value="Zinc finger protein 33A"/>
    <property type="match status" value="1"/>
</dbReference>
<evidence type="ECO:0000313" key="11">
    <source>
        <dbReference type="Proteomes" id="UP001273166"/>
    </source>
</evidence>
<organism evidence="10 11">
    <name type="scientific">Chaetomium strumarium</name>
    <dbReference type="NCBI Taxonomy" id="1170767"/>
    <lineage>
        <taxon>Eukaryota</taxon>
        <taxon>Fungi</taxon>
        <taxon>Dikarya</taxon>
        <taxon>Ascomycota</taxon>
        <taxon>Pezizomycotina</taxon>
        <taxon>Sordariomycetes</taxon>
        <taxon>Sordariomycetidae</taxon>
        <taxon>Sordariales</taxon>
        <taxon>Chaetomiaceae</taxon>
        <taxon>Chaetomium</taxon>
    </lineage>
</organism>
<evidence type="ECO:0000256" key="6">
    <source>
        <dbReference type="ARBA" id="ARBA00023242"/>
    </source>
</evidence>
<dbReference type="Proteomes" id="UP001273166">
    <property type="component" value="Unassembled WGS sequence"/>
</dbReference>
<dbReference type="Gene3D" id="3.30.160.60">
    <property type="entry name" value="Classic Zinc Finger"/>
    <property type="match status" value="3"/>
</dbReference>
<feature type="domain" description="C2H2-type" evidence="9">
    <location>
        <begin position="459"/>
        <end position="488"/>
    </location>
</feature>
<feature type="region of interest" description="Disordered" evidence="8">
    <location>
        <begin position="377"/>
        <end position="419"/>
    </location>
</feature>
<feature type="compositionally biased region" description="Low complexity" evidence="8">
    <location>
        <begin position="661"/>
        <end position="676"/>
    </location>
</feature>
<feature type="domain" description="C2H2-type" evidence="9">
    <location>
        <begin position="489"/>
        <end position="516"/>
    </location>
</feature>
<dbReference type="PANTHER" id="PTHR16515:SF49">
    <property type="entry name" value="GASTRULA ZINC FINGER PROTEIN XLCGF49.1-LIKE-RELATED"/>
    <property type="match status" value="1"/>
</dbReference>
<evidence type="ECO:0000259" key="9">
    <source>
        <dbReference type="PROSITE" id="PS50157"/>
    </source>
</evidence>
<keyword evidence="11" id="KW-1185">Reference proteome</keyword>
<comment type="subcellular location">
    <subcellularLocation>
        <location evidence="1">Nucleus</location>
    </subcellularLocation>
</comment>
<feature type="region of interest" description="Disordered" evidence="8">
    <location>
        <begin position="1"/>
        <end position="108"/>
    </location>
</feature>
<dbReference type="EMBL" id="JAUDZG010000004">
    <property type="protein sequence ID" value="KAK3306046.1"/>
    <property type="molecule type" value="Genomic_DNA"/>
</dbReference>
<feature type="compositionally biased region" description="Polar residues" evidence="8">
    <location>
        <begin position="1"/>
        <end position="12"/>
    </location>
</feature>
<dbReference type="AlphaFoldDB" id="A0AAJ0M1Z0"/>
<evidence type="ECO:0000256" key="4">
    <source>
        <dbReference type="ARBA" id="ARBA00022771"/>
    </source>
</evidence>
<dbReference type="FunFam" id="3.30.160.60:FF:000504">
    <property type="entry name" value="C2H2 transcription factor swi5"/>
    <property type="match status" value="1"/>
</dbReference>
<feature type="compositionally biased region" description="Polar residues" evidence="8">
    <location>
        <begin position="78"/>
        <end position="101"/>
    </location>
</feature>
<feature type="region of interest" description="Disordered" evidence="8">
    <location>
        <begin position="654"/>
        <end position="735"/>
    </location>
</feature>
<protein>
    <recommendedName>
        <fullName evidence="9">C2H2-type domain-containing protein</fullName>
    </recommendedName>
</protein>
<dbReference type="InterPro" id="IPR013087">
    <property type="entry name" value="Znf_C2H2_type"/>
</dbReference>
<dbReference type="GO" id="GO:0005634">
    <property type="term" value="C:nucleus"/>
    <property type="evidence" value="ECO:0007669"/>
    <property type="project" value="UniProtKB-SubCell"/>
</dbReference>
<evidence type="ECO:0000256" key="5">
    <source>
        <dbReference type="ARBA" id="ARBA00022833"/>
    </source>
</evidence>
<keyword evidence="3" id="KW-0677">Repeat</keyword>
<evidence type="ECO:0000256" key="1">
    <source>
        <dbReference type="ARBA" id="ARBA00004123"/>
    </source>
</evidence>
<evidence type="ECO:0000313" key="10">
    <source>
        <dbReference type="EMBL" id="KAK3306046.1"/>
    </source>
</evidence>
<feature type="region of interest" description="Disordered" evidence="8">
    <location>
        <begin position="179"/>
        <end position="206"/>
    </location>
</feature>
<proteinExistence type="predicted"/>
<evidence type="ECO:0000256" key="2">
    <source>
        <dbReference type="ARBA" id="ARBA00022723"/>
    </source>
</evidence>
<reference evidence="10" key="1">
    <citation type="journal article" date="2023" name="Mol. Phylogenet. Evol.">
        <title>Genome-scale phylogeny and comparative genomics of the fungal order Sordariales.</title>
        <authorList>
            <person name="Hensen N."/>
            <person name="Bonometti L."/>
            <person name="Westerberg I."/>
            <person name="Brannstrom I.O."/>
            <person name="Guillou S."/>
            <person name="Cros-Aarteil S."/>
            <person name="Calhoun S."/>
            <person name="Haridas S."/>
            <person name="Kuo A."/>
            <person name="Mondo S."/>
            <person name="Pangilinan J."/>
            <person name="Riley R."/>
            <person name="LaButti K."/>
            <person name="Andreopoulos B."/>
            <person name="Lipzen A."/>
            <person name="Chen C."/>
            <person name="Yan M."/>
            <person name="Daum C."/>
            <person name="Ng V."/>
            <person name="Clum A."/>
            <person name="Steindorff A."/>
            <person name="Ohm R.A."/>
            <person name="Martin F."/>
            <person name="Silar P."/>
            <person name="Natvig D.O."/>
            <person name="Lalanne C."/>
            <person name="Gautier V."/>
            <person name="Ament-Velasquez S.L."/>
            <person name="Kruys A."/>
            <person name="Hutchinson M.I."/>
            <person name="Powell A.J."/>
            <person name="Barry K."/>
            <person name="Miller A.N."/>
            <person name="Grigoriev I.V."/>
            <person name="Debuchy R."/>
            <person name="Gladieux P."/>
            <person name="Hiltunen Thoren M."/>
            <person name="Johannesson H."/>
        </authorList>
    </citation>
    <scope>NUCLEOTIDE SEQUENCE</scope>
    <source>
        <strain evidence="10">CBS 333.67</strain>
    </source>
</reference>
<name>A0AAJ0M1Z0_9PEZI</name>
<feature type="compositionally biased region" description="Basic and acidic residues" evidence="8">
    <location>
        <begin position="560"/>
        <end position="572"/>
    </location>
</feature>
<dbReference type="RefSeq" id="XP_062721826.1">
    <property type="nucleotide sequence ID" value="XM_062862752.1"/>
</dbReference>
<dbReference type="GO" id="GO:0010468">
    <property type="term" value="P:regulation of gene expression"/>
    <property type="evidence" value="ECO:0007669"/>
    <property type="project" value="TreeGrafter"/>
</dbReference>
<dbReference type="GO" id="GO:0008270">
    <property type="term" value="F:zinc ion binding"/>
    <property type="evidence" value="ECO:0007669"/>
    <property type="project" value="UniProtKB-KW"/>
</dbReference>
<dbReference type="InterPro" id="IPR050331">
    <property type="entry name" value="Zinc_finger"/>
</dbReference>
<dbReference type="PROSITE" id="PS00028">
    <property type="entry name" value="ZINC_FINGER_C2H2_1"/>
    <property type="match status" value="2"/>
</dbReference>
<reference evidence="10" key="2">
    <citation type="submission" date="2023-06" db="EMBL/GenBank/DDBJ databases">
        <authorList>
            <consortium name="Lawrence Berkeley National Laboratory"/>
            <person name="Mondo S.J."/>
            <person name="Hensen N."/>
            <person name="Bonometti L."/>
            <person name="Westerberg I."/>
            <person name="Brannstrom I.O."/>
            <person name="Guillou S."/>
            <person name="Cros-Aarteil S."/>
            <person name="Calhoun S."/>
            <person name="Haridas S."/>
            <person name="Kuo A."/>
            <person name="Pangilinan J."/>
            <person name="Riley R."/>
            <person name="Labutti K."/>
            <person name="Andreopoulos B."/>
            <person name="Lipzen A."/>
            <person name="Chen C."/>
            <person name="Yanf M."/>
            <person name="Daum C."/>
            <person name="Ng V."/>
            <person name="Clum A."/>
            <person name="Steindorff A."/>
            <person name="Ohm R."/>
            <person name="Martin F."/>
            <person name="Silar P."/>
            <person name="Natvig D."/>
            <person name="Lalanne C."/>
            <person name="Gautier V."/>
            <person name="Ament-Velasquez S.L."/>
            <person name="Kruys A."/>
            <person name="Hutchinson M.I."/>
            <person name="Powell A.J."/>
            <person name="Barry K."/>
            <person name="Miller A.N."/>
            <person name="Grigoriev I.V."/>
            <person name="Debuchy R."/>
            <person name="Gladieux P."/>
            <person name="Thoren M.H."/>
            <person name="Johannesson H."/>
        </authorList>
    </citation>
    <scope>NUCLEOTIDE SEQUENCE</scope>
    <source>
        <strain evidence="10">CBS 333.67</strain>
    </source>
</reference>
<dbReference type="InterPro" id="IPR036236">
    <property type="entry name" value="Znf_C2H2_sf"/>
</dbReference>
<sequence>MLSNPPNMSGLHSRQRQHRRQNSTPSAFEAVKIAPLPSFQQRPHTSHRRGLSLDTRGQQPGSTPRPITPRPSYPAVSMSGTNPGTPTTPQHVLREAQQQRTARPGPSLPIFTQQESDAFLMSPQVTFPGRQFATEAAQGPTDNIHGLSLDLYSGSFGMDYFGADSALSTPSFMNFPDSSPAGASQGWISDGETASNHSRRGSRRISNGILDKVAKFEALDNGPGSPSLQRPCTPNSQTGIGYFTQTPVQTPIKQEPDSVQVPSRFSEGYDESMEETLKPIRKRPSNRNSGIFQDFRQQAEAMATTPPRTGSIPMAMTSHVPSTPDFMDMRKISAEFKKIESSFESFPTCPPEMQAMPSPVRSGTPDLVPRGAFELRPNLQPPIDFASSSTTHLPGGSSPASKMPSRRCSPHRRADSIASMTSAASIADINIEETRTETGVTLEDIAAFIQGPDPTTGKWVCLYENCNKPFGRKENIKSHVQTHLNDRQYQCPTCKKCFVRQHDLKRHAKIHTGIKPYPCQCGQSFARHDALTRHRQRGMCIGAVDGVVRKVAKRGRPKKIRPEMEERKEKAERTRRKNKLTEAEACSASSQSGYSDTCSSAANSPRNDFDGLLEDDQFPGITETALLSMSNAATMDPTNLGVSSAPMPSTLSGSFSAMSPSATSDYSHTSHTSHASVVGGNTILPHVKSEPYHNHHNAPPSPAKSTASHYTHGPCSPPGLSSTGSPPPTGTSARFFELNSDANNTSMSSEASIIGLGTTAAANLAASSSSSSTSSSLSSSSSSSSSLQESSATPLSGSVMVPGLAESDDLSFLQFSDDGLVSLDHGSLMLAVGSGKFEKFTSEDEFDPVSMFTNMSNMSGDDLYFGPA</sequence>
<keyword evidence="2" id="KW-0479">Metal-binding</keyword>
<evidence type="ECO:0000256" key="7">
    <source>
        <dbReference type="PROSITE-ProRule" id="PRU00042"/>
    </source>
</evidence>
<keyword evidence="6" id="KW-0539">Nucleus</keyword>
<dbReference type="Pfam" id="PF00096">
    <property type="entry name" value="zf-C2H2"/>
    <property type="match status" value="1"/>
</dbReference>
<keyword evidence="5" id="KW-0862">Zinc</keyword>
<dbReference type="GeneID" id="87881581"/>
<dbReference type="SMART" id="SM00355">
    <property type="entry name" value="ZnF_C2H2"/>
    <property type="match status" value="2"/>
</dbReference>
<evidence type="ECO:0000256" key="3">
    <source>
        <dbReference type="ARBA" id="ARBA00022737"/>
    </source>
</evidence>